<comment type="similarity">
    <text evidence="2">Belongs to the resistance-nodulation-cell division (RND) (TC 2.A.6) family. MmpL subfamily.</text>
</comment>
<dbReference type="GO" id="GO:0005886">
    <property type="term" value="C:plasma membrane"/>
    <property type="evidence" value="ECO:0007669"/>
    <property type="project" value="UniProtKB-SubCell"/>
</dbReference>
<feature type="transmembrane region" description="Helical" evidence="7">
    <location>
        <begin position="183"/>
        <end position="204"/>
    </location>
</feature>
<dbReference type="Proteomes" id="UP000595446">
    <property type="component" value="Chromosome"/>
</dbReference>
<gene>
    <name evidence="9" type="ORF">MHEC_21680</name>
</gene>
<dbReference type="Pfam" id="PF03176">
    <property type="entry name" value="MMPL"/>
    <property type="match status" value="2"/>
</dbReference>
<keyword evidence="10" id="KW-1185">Reference proteome</keyword>
<keyword evidence="5 7" id="KW-1133">Transmembrane helix</keyword>
<evidence type="ECO:0000313" key="9">
    <source>
        <dbReference type="EMBL" id="BCO35735.1"/>
    </source>
</evidence>
<dbReference type="SUPFAM" id="SSF82866">
    <property type="entry name" value="Multidrug efflux transporter AcrB transmembrane domain"/>
    <property type="match status" value="2"/>
</dbReference>
<dbReference type="InterPro" id="IPR000731">
    <property type="entry name" value="SSD"/>
</dbReference>
<evidence type="ECO:0000256" key="6">
    <source>
        <dbReference type="ARBA" id="ARBA00023136"/>
    </source>
</evidence>
<evidence type="ECO:0000313" key="10">
    <source>
        <dbReference type="Proteomes" id="UP000595446"/>
    </source>
</evidence>
<dbReference type="Gene3D" id="1.20.1640.10">
    <property type="entry name" value="Multidrug efflux transporter AcrB transmembrane domain"/>
    <property type="match status" value="2"/>
</dbReference>
<evidence type="ECO:0000256" key="5">
    <source>
        <dbReference type="ARBA" id="ARBA00022989"/>
    </source>
</evidence>
<feature type="transmembrane region" description="Helical" evidence="7">
    <location>
        <begin position="626"/>
        <end position="646"/>
    </location>
</feature>
<keyword evidence="3" id="KW-1003">Cell membrane</keyword>
<dbReference type="PANTHER" id="PTHR33406:SF6">
    <property type="entry name" value="MEMBRANE PROTEIN YDGH-RELATED"/>
    <property type="match status" value="1"/>
</dbReference>
<feature type="domain" description="SSD" evidence="8">
    <location>
        <begin position="528"/>
        <end position="656"/>
    </location>
</feature>
<evidence type="ECO:0000256" key="1">
    <source>
        <dbReference type="ARBA" id="ARBA00004651"/>
    </source>
</evidence>
<evidence type="ECO:0000256" key="4">
    <source>
        <dbReference type="ARBA" id="ARBA00022692"/>
    </source>
</evidence>
<keyword evidence="4 7" id="KW-0812">Transmembrane</keyword>
<feature type="transmembrane region" description="Helical" evidence="7">
    <location>
        <begin position="347"/>
        <end position="364"/>
    </location>
</feature>
<dbReference type="RefSeq" id="WP_235434969.1">
    <property type="nucleotide sequence ID" value="NZ_AP024237.1"/>
</dbReference>
<feature type="transmembrane region" description="Helical" evidence="7">
    <location>
        <begin position="558"/>
        <end position="578"/>
    </location>
</feature>
<comment type="subcellular location">
    <subcellularLocation>
        <location evidence="1">Cell membrane</location>
        <topology evidence="1">Multi-pass membrane protein</topology>
    </subcellularLocation>
</comment>
<feature type="transmembrane region" description="Helical" evidence="7">
    <location>
        <begin position="159"/>
        <end position="176"/>
    </location>
</feature>
<feature type="transmembrane region" description="Helical" evidence="7">
    <location>
        <begin position="500"/>
        <end position="518"/>
    </location>
</feature>
<feature type="transmembrane region" description="Helical" evidence="7">
    <location>
        <begin position="216"/>
        <end position="238"/>
    </location>
</feature>
<evidence type="ECO:0000256" key="2">
    <source>
        <dbReference type="ARBA" id="ARBA00010157"/>
    </source>
</evidence>
<evidence type="ECO:0000256" key="3">
    <source>
        <dbReference type="ARBA" id="ARBA00022475"/>
    </source>
</evidence>
<name>A0A7R7JHC4_9MYCO</name>
<feature type="domain" description="SSD" evidence="8">
    <location>
        <begin position="181"/>
        <end position="313"/>
    </location>
</feature>
<feature type="transmembrane region" description="Helical" evidence="7">
    <location>
        <begin position="259"/>
        <end position="280"/>
    </location>
</feature>
<evidence type="ECO:0000259" key="8">
    <source>
        <dbReference type="PROSITE" id="PS50156"/>
    </source>
</evidence>
<feature type="transmembrane region" description="Helical" evidence="7">
    <location>
        <begin position="292"/>
        <end position="315"/>
    </location>
</feature>
<feature type="transmembrane region" description="Helical" evidence="7">
    <location>
        <begin position="599"/>
        <end position="620"/>
    </location>
</feature>
<dbReference type="InterPro" id="IPR004869">
    <property type="entry name" value="MMPL_dom"/>
</dbReference>
<feature type="transmembrane region" description="Helical" evidence="7">
    <location>
        <begin position="525"/>
        <end position="546"/>
    </location>
</feature>
<accession>A0A7R7JHC4</accession>
<dbReference type="AlphaFoldDB" id="A0A7R7JHC4"/>
<protein>
    <submittedName>
        <fullName evidence="9">Membrane protein</fullName>
    </submittedName>
</protein>
<evidence type="ECO:0000256" key="7">
    <source>
        <dbReference type="SAM" id="Phobius"/>
    </source>
</evidence>
<reference evidence="9 10" key="1">
    <citation type="submission" date="2020-12" db="EMBL/GenBank/DDBJ databases">
        <title>Complete genome sequence of Mycobacterium heckeshornense JCM 15655T, closely related to a pathogenic non-tuberculous mycobacterial species Mycobacterium xenopi.</title>
        <authorList>
            <person name="Yoshida M."/>
            <person name="Fukano H."/>
            <person name="Asakura T."/>
            <person name="Suzuki M."/>
            <person name="Hoshino Y."/>
        </authorList>
    </citation>
    <scope>NUCLEOTIDE SEQUENCE [LARGE SCALE GENOMIC DNA]</scope>
    <source>
        <strain evidence="9 10">JCM 15655</strain>
    </source>
</reference>
<proteinExistence type="inferred from homology"/>
<dbReference type="EMBL" id="AP024237">
    <property type="protein sequence ID" value="BCO35735.1"/>
    <property type="molecule type" value="Genomic_DNA"/>
</dbReference>
<dbReference type="InterPro" id="IPR050545">
    <property type="entry name" value="Mycobact_MmpL"/>
</dbReference>
<dbReference type="PANTHER" id="PTHR33406">
    <property type="entry name" value="MEMBRANE PROTEIN MJ1562-RELATED"/>
    <property type="match status" value="1"/>
</dbReference>
<sequence>MILLAWLAIGGLGGPYAGKLAKVATNDAAAFLPASAESTRAGELAKAFDGVRSLPAVIVADRADRRLTATDTAFLEAAARSVPTSAGIVGPVSPPVISADGEAAELVAPVSASADPTPAVKAIRDVFSNNTPAGLRVLVTGPAGQIADLSKAFGGIDTTLLLVTALLVTVILLVVYRSPMLPLIVVISAVLGLSLASSIVYALAKTHTVTLNGQSQGIMFILVFGAATDYALLLIARFREELANTDDRFTAMRRAWRAVLAPIAASATTVILGVLCLLLSDLNSNRSLGPVAAIGIAAALIASLTFLPAVLALAGRPVFWPLAPKPAPAQQTGGWRRVASVVTAHRTAVWLITGLSLTGCAAFVPQLKSSGTAQSAVFLTQVGSVAGQRVLGDHFPAGSGSPTIVVADAAHAEQVAAATAAVPGVNTVAIANIANGSPRVVDGRVQIQATLADPADSPAALATVGRIRNAVHAIPWAGALVGGPTATQLDTQTTAARDRAVIIPIVLFVVFVVLAVLLRALLAPLLLIATVVLSFAATLGVAALMFNHVFHFPGSDPAVPLFGFVFLVALGVDYNIFLMTRVREETTYHGPTMGIQRGLAVTGGVITSAGIVLAATFGALTVIPLLFLAQLAFIVAFGVLLDTLVVRSLLVPALALQIGPVAWWPSALARQKDPHRNALSTNGIDHDDPIRSSR</sequence>
<organism evidence="9 10">
    <name type="scientific">Mycobacterium heckeshornense</name>
    <dbReference type="NCBI Taxonomy" id="110505"/>
    <lineage>
        <taxon>Bacteria</taxon>
        <taxon>Bacillati</taxon>
        <taxon>Actinomycetota</taxon>
        <taxon>Actinomycetes</taxon>
        <taxon>Mycobacteriales</taxon>
        <taxon>Mycobacteriaceae</taxon>
        <taxon>Mycobacterium</taxon>
    </lineage>
</organism>
<dbReference type="PROSITE" id="PS50156">
    <property type="entry name" value="SSD"/>
    <property type="match status" value="2"/>
</dbReference>
<keyword evidence="6 7" id="KW-0472">Membrane</keyword>